<evidence type="ECO:0000313" key="2">
    <source>
        <dbReference type="Proteomes" id="UP000187203"/>
    </source>
</evidence>
<proteinExistence type="predicted"/>
<name>A0A1R3KRL2_9ROSI</name>
<reference evidence="2" key="1">
    <citation type="submission" date="2013-09" db="EMBL/GenBank/DDBJ databases">
        <title>Corchorus olitorius genome sequencing.</title>
        <authorList>
            <person name="Alam M."/>
            <person name="Haque M.S."/>
            <person name="Islam M.S."/>
            <person name="Emdad E.M."/>
            <person name="Islam M.M."/>
            <person name="Ahmed B."/>
            <person name="Halim A."/>
            <person name="Hossen Q.M.M."/>
            <person name="Hossain M.Z."/>
            <person name="Ahmed R."/>
            <person name="Khan M.M."/>
            <person name="Islam R."/>
            <person name="Rashid M.M."/>
            <person name="Khan S.A."/>
            <person name="Rahman M.S."/>
            <person name="Alam M."/>
            <person name="Yahiya A.S."/>
            <person name="Khan M.S."/>
            <person name="Azam M.S."/>
            <person name="Haque T."/>
            <person name="Lashkar M.Z.H."/>
            <person name="Akhand A.I."/>
            <person name="Morshed G."/>
            <person name="Roy S."/>
            <person name="Uddin K.S."/>
            <person name="Rabeya T."/>
            <person name="Hossain A.S."/>
            <person name="Chowdhury A."/>
            <person name="Snigdha A.R."/>
            <person name="Mortoza M.S."/>
            <person name="Matin S.A."/>
            <person name="Hoque S.M.E."/>
            <person name="Islam M.K."/>
            <person name="Roy D.K."/>
            <person name="Haider R."/>
            <person name="Moosa M.M."/>
            <person name="Elias S.M."/>
            <person name="Hasan A.M."/>
            <person name="Jahan S."/>
            <person name="Shafiuddin M."/>
            <person name="Mahmood N."/>
            <person name="Shommy N.S."/>
        </authorList>
    </citation>
    <scope>NUCLEOTIDE SEQUENCE [LARGE SCALE GENOMIC DNA]</scope>
    <source>
        <strain evidence="2">cv. O-4</strain>
    </source>
</reference>
<evidence type="ECO:0000313" key="1">
    <source>
        <dbReference type="EMBL" id="OMP09668.1"/>
    </source>
</evidence>
<organism evidence="1 2">
    <name type="scientific">Corchorus olitorius</name>
    <dbReference type="NCBI Taxonomy" id="93759"/>
    <lineage>
        <taxon>Eukaryota</taxon>
        <taxon>Viridiplantae</taxon>
        <taxon>Streptophyta</taxon>
        <taxon>Embryophyta</taxon>
        <taxon>Tracheophyta</taxon>
        <taxon>Spermatophyta</taxon>
        <taxon>Magnoliopsida</taxon>
        <taxon>eudicotyledons</taxon>
        <taxon>Gunneridae</taxon>
        <taxon>Pentapetalae</taxon>
        <taxon>rosids</taxon>
        <taxon>malvids</taxon>
        <taxon>Malvales</taxon>
        <taxon>Malvaceae</taxon>
        <taxon>Grewioideae</taxon>
        <taxon>Apeibeae</taxon>
        <taxon>Corchorus</taxon>
    </lineage>
</organism>
<gene>
    <name evidence="1" type="ORF">COLO4_05250</name>
</gene>
<sequence>MVHPIGACPLEVVPSHRAGSPDSTILSGGVLSAPSSRLRPASRLGELCIVWSSLPRSASSHGLFHNLEFRPPRGQLGSPSPSGPA</sequence>
<dbReference type="EMBL" id="AWUE01012278">
    <property type="protein sequence ID" value="OMP09668.1"/>
    <property type="molecule type" value="Genomic_DNA"/>
</dbReference>
<keyword evidence="2" id="KW-1185">Reference proteome</keyword>
<accession>A0A1R3KRL2</accession>
<dbReference type="AlphaFoldDB" id="A0A1R3KRL2"/>
<dbReference type="Proteomes" id="UP000187203">
    <property type="component" value="Unassembled WGS sequence"/>
</dbReference>
<comment type="caution">
    <text evidence="1">The sequence shown here is derived from an EMBL/GenBank/DDBJ whole genome shotgun (WGS) entry which is preliminary data.</text>
</comment>
<protein>
    <submittedName>
        <fullName evidence="1">Uncharacterized protein</fullName>
    </submittedName>
</protein>